<evidence type="ECO:0000313" key="1">
    <source>
        <dbReference type="EMBL" id="KAK3080613.1"/>
    </source>
</evidence>
<accession>A0ACC3DVP7</accession>
<comment type="caution">
    <text evidence="1">The sequence shown here is derived from an EMBL/GenBank/DDBJ whole genome shotgun (WGS) entry which is preliminary data.</text>
</comment>
<dbReference type="Proteomes" id="UP001186974">
    <property type="component" value="Unassembled WGS sequence"/>
</dbReference>
<name>A0ACC3DVP7_9PEZI</name>
<organism evidence="1 2">
    <name type="scientific">Coniosporium uncinatum</name>
    <dbReference type="NCBI Taxonomy" id="93489"/>
    <lineage>
        <taxon>Eukaryota</taxon>
        <taxon>Fungi</taxon>
        <taxon>Dikarya</taxon>
        <taxon>Ascomycota</taxon>
        <taxon>Pezizomycotina</taxon>
        <taxon>Dothideomycetes</taxon>
        <taxon>Dothideomycetes incertae sedis</taxon>
        <taxon>Coniosporium</taxon>
    </lineage>
</organism>
<gene>
    <name evidence="1" type="ORF">LTS18_014760</name>
</gene>
<evidence type="ECO:0000313" key="2">
    <source>
        <dbReference type="Proteomes" id="UP001186974"/>
    </source>
</evidence>
<dbReference type="EMBL" id="JAWDJW010000479">
    <property type="protein sequence ID" value="KAK3080613.1"/>
    <property type="molecule type" value="Genomic_DNA"/>
</dbReference>
<sequence length="152" mass="17515">MADRLSEVAYELWTNYDINFDTMAELRFAQSVLTKYEACVHDCHHNHKPQAPHAHTHRRQRHQPLYRSIEPSAAIRHNNWAKAHAKIGAELEAILQQREEHDADDPASKARFQRAVAEEILRSKVGKQLVDILHMYKTNPTLNTGGVSRYSP</sequence>
<keyword evidence="2" id="KW-1185">Reference proteome</keyword>
<reference evidence="1" key="1">
    <citation type="submission" date="2024-09" db="EMBL/GenBank/DDBJ databases">
        <title>Black Yeasts Isolated from many extreme environments.</title>
        <authorList>
            <person name="Coleine C."/>
            <person name="Stajich J.E."/>
            <person name="Selbmann L."/>
        </authorList>
    </citation>
    <scope>NUCLEOTIDE SEQUENCE</scope>
    <source>
        <strain evidence="1">CCFEE 5737</strain>
    </source>
</reference>
<protein>
    <submittedName>
        <fullName evidence="1">Uncharacterized protein</fullName>
    </submittedName>
</protein>
<proteinExistence type="predicted"/>